<evidence type="ECO:0000256" key="6">
    <source>
        <dbReference type="HAMAP-Rule" id="MF_01876"/>
    </source>
</evidence>
<protein>
    <recommendedName>
        <fullName evidence="6">Pseudouridine-5'-phosphate glycosidase</fullName>
        <shortName evidence="6">PsiMP glycosidase</shortName>
        <ecNumber evidence="6">4.2.1.70</ecNumber>
    </recommendedName>
</protein>
<comment type="cofactor">
    <cofactor evidence="6">
        <name>Mn(2+)</name>
        <dbReference type="ChEBI" id="CHEBI:29035"/>
    </cofactor>
    <text evidence="6">Binds 1 Mn(2+) ion per subunit.</text>
</comment>
<accession>A0A9E8MND5</accession>
<feature type="binding site" evidence="6">
    <location>
        <begin position="145"/>
        <end position="147"/>
    </location>
    <ligand>
        <name>substrate</name>
    </ligand>
</feature>
<keyword evidence="2 6" id="KW-0378">Hydrolase</keyword>
<evidence type="ECO:0000256" key="2">
    <source>
        <dbReference type="ARBA" id="ARBA00022801"/>
    </source>
</evidence>
<dbReference type="HAMAP" id="MF_01876">
    <property type="entry name" value="PsiMP_glycosidase"/>
    <property type="match status" value="1"/>
</dbReference>
<dbReference type="EMBL" id="CP113089">
    <property type="protein sequence ID" value="WAB82574.1"/>
    <property type="molecule type" value="Genomic_DNA"/>
</dbReference>
<proteinExistence type="inferred from homology"/>
<organism evidence="7 8">
    <name type="scientific">Microcella daejeonensis</name>
    <dbReference type="NCBI Taxonomy" id="2994971"/>
    <lineage>
        <taxon>Bacteria</taxon>
        <taxon>Bacillati</taxon>
        <taxon>Actinomycetota</taxon>
        <taxon>Actinomycetes</taxon>
        <taxon>Micrococcales</taxon>
        <taxon>Microbacteriaceae</taxon>
        <taxon>Microcella</taxon>
    </lineage>
</organism>
<dbReference type="GO" id="GO:0046113">
    <property type="term" value="P:nucleobase catabolic process"/>
    <property type="evidence" value="ECO:0007669"/>
    <property type="project" value="UniProtKB-UniRule"/>
</dbReference>
<evidence type="ECO:0000313" key="8">
    <source>
        <dbReference type="Proteomes" id="UP001164706"/>
    </source>
</evidence>
<dbReference type="InterPro" id="IPR022830">
    <property type="entry name" value="Indigdn_synthA-like"/>
</dbReference>
<comment type="function">
    <text evidence="6">Catalyzes the reversible cleavage of pseudouridine 5'-phosphate (PsiMP) to ribose 5-phosphate and uracil. Functions biologically in the cleavage direction, as part of a pseudouridine degradation pathway.</text>
</comment>
<dbReference type="RefSeq" id="WP_267782717.1">
    <property type="nucleotide sequence ID" value="NZ_CP113089.1"/>
</dbReference>
<keyword evidence="3 6" id="KW-0464">Manganese</keyword>
<gene>
    <name evidence="6" type="primary">psuG</name>
    <name evidence="7" type="ORF">OVN18_06125</name>
</gene>
<dbReference type="KEGG" id="mdb:OVN18_06125"/>
<feature type="binding site" evidence="6">
    <location>
        <position position="111"/>
    </location>
    <ligand>
        <name>substrate</name>
    </ligand>
</feature>
<keyword evidence="4 6" id="KW-0456">Lyase</keyword>
<evidence type="ECO:0000256" key="5">
    <source>
        <dbReference type="ARBA" id="ARBA00023295"/>
    </source>
</evidence>
<dbReference type="Gene3D" id="3.40.1790.10">
    <property type="entry name" value="Indigoidine synthase domain"/>
    <property type="match status" value="1"/>
</dbReference>
<evidence type="ECO:0000256" key="1">
    <source>
        <dbReference type="ARBA" id="ARBA00022723"/>
    </source>
</evidence>
<comment type="subunit">
    <text evidence="6">Homotrimer.</text>
</comment>
<sequence length="308" mass="31731">MTTASSAPASLRLSDEVASALAEGRPVVALESTIISHGLPRPRNHEAAIEFEAILREQGVTPATIAVLDGVPRIGLDAEGVRRIAEEDLAKASVRDLPILMGRAASGATTVAATAHLASLAGIRVFATGGLGGVHRGASEAFDESADLSTLAVTPITVVSAGVKSVLDIAATLERLETYSVPVIGLGTSVFPSFWLRESAFTLDWSVDDAAQVAAVMAAHDALGHRQGIVVANPIPAHQQWDPAEHDRVLAEAFALAEAAGVTGKAVTPFLLGTIVELSGGRSLEVNLDLARNNAAVAGRIAAAWAAR</sequence>
<dbReference type="Pfam" id="PF04227">
    <property type="entry name" value="Indigoidine_A"/>
    <property type="match status" value="1"/>
</dbReference>
<dbReference type="EC" id="4.2.1.70" evidence="6"/>
<dbReference type="GO" id="GO:0016798">
    <property type="term" value="F:hydrolase activity, acting on glycosyl bonds"/>
    <property type="evidence" value="ECO:0007669"/>
    <property type="project" value="UniProtKB-KW"/>
</dbReference>
<comment type="catalytic activity">
    <reaction evidence="6">
        <text>D-ribose 5-phosphate + uracil = psi-UMP + H2O</text>
        <dbReference type="Rhea" id="RHEA:18337"/>
        <dbReference type="ChEBI" id="CHEBI:15377"/>
        <dbReference type="ChEBI" id="CHEBI:17568"/>
        <dbReference type="ChEBI" id="CHEBI:58380"/>
        <dbReference type="ChEBI" id="CHEBI:78346"/>
        <dbReference type="EC" id="4.2.1.70"/>
    </reaction>
</comment>
<dbReference type="GO" id="GO:0005737">
    <property type="term" value="C:cytoplasm"/>
    <property type="evidence" value="ECO:0007669"/>
    <property type="project" value="TreeGrafter"/>
</dbReference>
<dbReference type="GO" id="GO:0046872">
    <property type="term" value="F:metal ion binding"/>
    <property type="evidence" value="ECO:0007669"/>
    <property type="project" value="UniProtKB-KW"/>
</dbReference>
<evidence type="ECO:0000256" key="3">
    <source>
        <dbReference type="ARBA" id="ARBA00023211"/>
    </source>
</evidence>
<dbReference type="Proteomes" id="UP001164706">
    <property type="component" value="Chromosome"/>
</dbReference>
<dbReference type="GO" id="GO:0004730">
    <property type="term" value="F:pseudouridylate synthase activity"/>
    <property type="evidence" value="ECO:0007669"/>
    <property type="project" value="UniProtKB-UniRule"/>
</dbReference>
<evidence type="ECO:0000256" key="4">
    <source>
        <dbReference type="ARBA" id="ARBA00023239"/>
    </source>
</evidence>
<feature type="binding site" evidence="6">
    <location>
        <position position="143"/>
    </location>
    <ligand>
        <name>Mn(2+)</name>
        <dbReference type="ChEBI" id="CHEBI:29035"/>
    </ligand>
</feature>
<dbReference type="PANTHER" id="PTHR42909:SF1">
    <property type="entry name" value="CARBOHYDRATE KINASE PFKB DOMAIN-CONTAINING PROTEIN"/>
    <property type="match status" value="1"/>
</dbReference>
<feature type="active site" description="Proton donor" evidence="6">
    <location>
        <position position="31"/>
    </location>
</feature>
<dbReference type="PANTHER" id="PTHR42909">
    <property type="entry name" value="ZGC:136858"/>
    <property type="match status" value="1"/>
</dbReference>
<dbReference type="InterPro" id="IPR007342">
    <property type="entry name" value="PsuG"/>
</dbReference>
<feature type="binding site" evidence="6">
    <location>
        <position position="91"/>
    </location>
    <ligand>
        <name>substrate</name>
    </ligand>
</feature>
<keyword evidence="8" id="KW-1185">Reference proteome</keyword>
<dbReference type="AlphaFoldDB" id="A0A9E8MND5"/>
<evidence type="ECO:0000313" key="7">
    <source>
        <dbReference type="EMBL" id="WAB82574.1"/>
    </source>
</evidence>
<keyword evidence="5 6" id="KW-0326">Glycosidase</keyword>
<reference evidence="7" key="1">
    <citation type="submission" date="2022-11" db="EMBL/GenBank/DDBJ databases">
        <title>Description of Microcella daejonensis nov. sp, isolated from riverside soil.</title>
        <authorList>
            <person name="Molina K.M."/>
            <person name="Kim S.B."/>
        </authorList>
    </citation>
    <scope>NUCLEOTIDE SEQUENCE</scope>
    <source>
        <strain evidence="7">MMS21-STM12</strain>
    </source>
</reference>
<keyword evidence="1 6" id="KW-0479">Metal-binding</keyword>
<dbReference type="SUPFAM" id="SSF110581">
    <property type="entry name" value="Indigoidine synthase A-like"/>
    <property type="match status" value="1"/>
</dbReference>
<feature type="active site" description="Nucleophile" evidence="6">
    <location>
        <position position="164"/>
    </location>
</feature>
<comment type="similarity">
    <text evidence="6">Belongs to the pseudouridine-5'-phosphate glycosidase family.</text>
</comment>
<name>A0A9E8MND5_9MICO</name>